<dbReference type="Proteomes" id="UP001445076">
    <property type="component" value="Unassembled WGS sequence"/>
</dbReference>
<dbReference type="AlphaFoldDB" id="A0AAW0Y3N5"/>
<protein>
    <submittedName>
        <fullName evidence="1">Uncharacterized protein</fullName>
    </submittedName>
</protein>
<gene>
    <name evidence="1" type="ORF">OTU49_017136</name>
</gene>
<dbReference type="EMBL" id="JARKIK010000017">
    <property type="protein sequence ID" value="KAK8746686.1"/>
    <property type="molecule type" value="Genomic_DNA"/>
</dbReference>
<evidence type="ECO:0000313" key="1">
    <source>
        <dbReference type="EMBL" id="KAK8746686.1"/>
    </source>
</evidence>
<accession>A0AAW0Y3N5</accession>
<name>A0AAW0Y3N5_CHEQU</name>
<reference evidence="1 2" key="1">
    <citation type="journal article" date="2024" name="BMC Genomics">
        <title>Genome assembly of redclaw crayfish (Cherax quadricarinatus) provides insights into its immune adaptation and hypoxia tolerance.</title>
        <authorList>
            <person name="Liu Z."/>
            <person name="Zheng J."/>
            <person name="Li H."/>
            <person name="Fang K."/>
            <person name="Wang S."/>
            <person name="He J."/>
            <person name="Zhou D."/>
            <person name="Weng S."/>
            <person name="Chi M."/>
            <person name="Gu Z."/>
            <person name="He J."/>
            <person name="Li F."/>
            <person name="Wang M."/>
        </authorList>
    </citation>
    <scope>NUCLEOTIDE SEQUENCE [LARGE SCALE GENOMIC DNA]</scope>
    <source>
        <strain evidence="1">ZL_2023a</strain>
    </source>
</reference>
<organism evidence="1 2">
    <name type="scientific">Cherax quadricarinatus</name>
    <name type="common">Australian red claw crayfish</name>
    <dbReference type="NCBI Taxonomy" id="27406"/>
    <lineage>
        <taxon>Eukaryota</taxon>
        <taxon>Metazoa</taxon>
        <taxon>Ecdysozoa</taxon>
        <taxon>Arthropoda</taxon>
        <taxon>Crustacea</taxon>
        <taxon>Multicrustacea</taxon>
        <taxon>Malacostraca</taxon>
        <taxon>Eumalacostraca</taxon>
        <taxon>Eucarida</taxon>
        <taxon>Decapoda</taxon>
        <taxon>Pleocyemata</taxon>
        <taxon>Astacidea</taxon>
        <taxon>Parastacoidea</taxon>
        <taxon>Parastacidae</taxon>
        <taxon>Cherax</taxon>
    </lineage>
</organism>
<comment type="caution">
    <text evidence="1">The sequence shown here is derived from an EMBL/GenBank/DDBJ whole genome shotgun (WGS) entry which is preliminary data.</text>
</comment>
<keyword evidence="2" id="KW-1185">Reference proteome</keyword>
<sequence>MFSDISHMVPMSAQSTKEWNLENYTFQNSIFSEILLVLPWSTVDFNASGTALQFWHACNKVSFQCLKKKKCIFFCKYRNKLCSQFLTPWVLYGNLYNQTQPSQKGT</sequence>
<evidence type="ECO:0000313" key="2">
    <source>
        <dbReference type="Proteomes" id="UP001445076"/>
    </source>
</evidence>
<proteinExistence type="predicted"/>